<feature type="region of interest" description="Disordered" evidence="1">
    <location>
        <begin position="21"/>
        <end position="60"/>
    </location>
</feature>
<organism evidence="2 3">
    <name type="scientific">Rhizophagus clarus</name>
    <dbReference type="NCBI Taxonomy" id="94130"/>
    <lineage>
        <taxon>Eukaryota</taxon>
        <taxon>Fungi</taxon>
        <taxon>Fungi incertae sedis</taxon>
        <taxon>Mucoromycota</taxon>
        <taxon>Glomeromycotina</taxon>
        <taxon>Glomeromycetes</taxon>
        <taxon>Glomerales</taxon>
        <taxon>Glomeraceae</taxon>
        <taxon>Rhizophagus</taxon>
    </lineage>
</organism>
<gene>
    <name evidence="2" type="ORF">RCL2_000140200</name>
</gene>
<dbReference type="AlphaFoldDB" id="A0A8H3QAY0"/>
<dbReference type="Proteomes" id="UP000615446">
    <property type="component" value="Unassembled WGS sequence"/>
</dbReference>
<proteinExistence type="predicted"/>
<feature type="compositionally biased region" description="Polar residues" evidence="1">
    <location>
        <begin position="50"/>
        <end position="60"/>
    </location>
</feature>
<sequence>MSRARWVSQIKIFTRSFRKSLPIPPTASGKNKSKSPKVIIKKQNEDMSTKRNYNKNGVFNTKDNKESGTIKIYGHF</sequence>
<evidence type="ECO:0000256" key="1">
    <source>
        <dbReference type="SAM" id="MobiDB-lite"/>
    </source>
</evidence>
<reference evidence="2" key="1">
    <citation type="submission" date="2019-10" db="EMBL/GenBank/DDBJ databases">
        <title>Conservation and host-specific expression of non-tandemly repeated heterogenous ribosome RNA gene in arbuscular mycorrhizal fungi.</title>
        <authorList>
            <person name="Maeda T."/>
            <person name="Kobayashi Y."/>
            <person name="Nakagawa T."/>
            <person name="Ezawa T."/>
            <person name="Yamaguchi K."/>
            <person name="Bino T."/>
            <person name="Nishimoto Y."/>
            <person name="Shigenobu S."/>
            <person name="Kawaguchi M."/>
        </authorList>
    </citation>
    <scope>NUCLEOTIDE SEQUENCE</scope>
    <source>
        <strain evidence="2">HR1</strain>
    </source>
</reference>
<evidence type="ECO:0000313" key="3">
    <source>
        <dbReference type="Proteomes" id="UP000615446"/>
    </source>
</evidence>
<name>A0A8H3QAY0_9GLOM</name>
<protein>
    <submittedName>
        <fullName evidence="2">Uncharacterized protein</fullName>
    </submittedName>
</protein>
<comment type="caution">
    <text evidence="2">The sequence shown here is derived from an EMBL/GenBank/DDBJ whole genome shotgun (WGS) entry which is preliminary data.</text>
</comment>
<accession>A0A8H3QAY0</accession>
<evidence type="ECO:0000313" key="2">
    <source>
        <dbReference type="EMBL" id="GES73895.1"/>
    </source>
</evidence>
<dbReference type="EMBL" id="BLAL01000011">
    <property type="protein sequence ID" value="GES73895.1"/>
    <property type="molecule type" value="Genomic_DNA"/>
</dbReference>